<evidence type="ECO:0000313" key="3">
    <source>
        <dbReference type="Proteomes" id="UP001140562"/>
    </source>
</evidence>
<feature type="compositionally biased region" description="Polar residues" evidence="1">
    <location>
        <begin position="222"/>
        <end position="249"/>
    </location>
</feature>
<feature type="compositionally biased region" description="Basic and acidic residues" evidence="1">
    <location>
        <begin position="292"/>
        <end position="313"/>
    </location>
</feature>
<feature type="compositionally biased region" description="Basic residues" evidence="1">
    <location>
        <begin position="314"/>
        <end position="323"/>
    </location>
</feature>
<organism evidence="2 3">
    <name type="scientific">Didymella glomerata</name>
    <dbReference type="NCBI Taxonomy" id="749621"/>
    <lineage>
        <taxon>Eukaryota</taxon>
        <taxon>Fungi</taxon>
        <taxon>Dikarya</taxon>
        <taxon>Ascomycota</taxon>
        <taxon>Pezizomycotina</taxon>
        <taxon>Dothideomycetes</taxon>
        <taxon>Pleosporomycetidae</taxon>
        <taxon>Pleosporales</taxon>
        <taxon>Pleosporineae</taxon>
        <taxon>Didymellaceae</taxon>
        <taxon>Didymella</taxon>
    </lineage>
</organism>
<evidence type="ECO:0000313" key="2">
    <source>
        <dbReference type="EMBL" id="KAJ4335166.1"/>
    </source>
</evidence>
<dbReference type="EMBL" id="JAPEUV010000065">
    <property type="protein sequence ID" value="KAJ4335166.1"/>
    <property type="molecule type" value="Genomic_DNA"/>
</dbReference>
<name>A0A9W8WXR2_9PLEO</name>
<accession>A0A9W8WXR2</accession>
<reference evidence="2" key="1">
    <citation type="submission" date="2022-10" db="EMBL/GenBank/DDBJ databases">
        <title>Tapping the CABI collections for fungal endophytes: first genome assemblies for Collariella, Neodidymelliopsis, Ascochyta clinopodiicola, Didymella pomorum, Didymosphaeria variabile, Neocosmospora piperis and Neocucurbitaria cava.</title>
        <authorList>
            <person name="Hill R."/>
        </authorList>
    </citation>
    <scope>NUCLEOTIDE SEQUENCE</scope>
    <source>
        <strain evidence="2">IMI 360193</strain>
    </source>
</reference>
<dbReference type="AlphaFoldDB" id="A0A9W8WXR2"/>
<feature type="compositionally biased region" description="Basic residues" evidence="1">
    <location>
        <begin position="184"/>
        <end position="194"/>
    </location>
</feature>
<comment type="caution">
    <text evidence="2">The sequence shown here is derived from an EMBL/GenBank/DDBJ whole genome shotgun (WGS) entry which is preliminary data.</text>
</comment>
<sequence length="330" mass="36378">MQQTRINYRLHEAKARDKANNFRRCYIAQKVVSVPCDKDGFVVKDYDPYVGAHPFDTAWPPTGDNMFEDIDATPIKTKPNKKKRSQARAQSSPDEAALHIDDAVAEDVNATVTEGTRWLQEEEERERRRAEEGAPTTQRRRAAARPIIINSSPDTGMSSFVVDDSSLLTVQTNAQDESAIPAAAKKKRDQKRKKAMNDKVAATPAILPIKRVKATPKAPSLDSGTSTSTVDVPSGRTIQTGRGSDSHTGSAKKASERHKKRAANDEAATALEVQPTKRAKVMPKAPDPTYDYDDKKATTRQKTKDSTKGDTTRSKSKVTKKPSNRMCSVL</sequence>
<keyword evidence="3" id="KW-1185">Reference proteome</keyword>
<gene>
    <name evidence="2" type="ORF">N0V87_006320</name>
</gene>
<feature type="region of interest" description="Disordered" evidence="1">
    <location>
        <begin position="67"/>
        <end position="97"/>
    </location>
</feature>
<dbReference type="Proteomes" id="UP001140562">
    <property type="component" value="Unassembled WGS sequence"/>
</dbReference>
<feature type="region of interest" description="Disordered" evidence="1">
    <location>
        <begin position="179"/>
        <end position="330"/>
    </location>
</feature>
<dbReference type="OrthoDB" id="3640311at2759"/>
<feature type="region of interest" description="Disordered" evidence="1">
    <location>
        <begin position="115"/>
        <end position="156"/>
    </location>
</feature>
<proteinExistence type="predicted"/>
<protein>
    <submittedName>
        <fullName evidence="2">Uncharacterized protein</fullName>
    </submittedName>
</protein>
<evidence type="ECO:0000256" key="1">
    <source>
        <dbReference type="SAM" id="MobiDB-lite"/>
    </source>
</evidence>